<dbReference type="HOGENOM" id="CLU_717428_0_0_5"/>
<dbReference type="EMBL" id="CP003742">
    <property type="protein sequence ID" value="AGI72495.1"/>
    <property type="molecule type" value="Genomic_DNA"/>
</dbReference>
<organism evidence="2 3">
    <name type="scientific">Octadecabacter arcticus 238</name>
    <dbReference type="NCBI Taxonomy" id="391616"/>
    <lineage>
        <taxon>Bacteria</taxon>
        <taxon>Pseudomonadati</taxon>
        <taxon>Pseudomonadota</taxon>
        <taxon>Alphaproteobacteria</taxon>
        <taxon>Rhodobacterales</taxon>
        <taxon>Roseobacteraceae</taxon>
        <taxon>Octadecabacter</taxon>
    </lineage>
</organism>
<gene>
    <name evidence="2" type="ORF">OA238_c24370</name>
</gene>
<evidence type="ECO:0000313" key="2">
    <source>
        <dbReference type="EMBL" id="AGI72495.1"/>
    </source>
</evidence>
<dbReference type="PANTHER" id="PTHR33418:SF1">
    <property type="entry name" value="HELICASE-ASSOCIATED DOMAIN-CONTAINING PROTEIN"/>
    <property type="match status" value="1"/>
</dbReference>
<dbReference type="InterPro" id="IPR005114">
    <property type="entry name" value="Helicase_assoc"/>
</dbReference>
<dbReference type="AlphaFoldDB" id="M9RRT2"/>
<dbReference type="Pfam" id="PF03457">
    <property type="entry name" value="HA"/>
    <property type="match status" value="5"/>
</dbReference>
<feature type="domain" description="Helicase-associated" evidence="1">
    <location>
        <begin position="157"/>
        <end position="218"/>
    </location>
</feature>
<dbReference type="PANTHER" id="PTHR33418">
    <property type="entry name" value="HELICASE-ASSOCIATED"/>
    <property type="match status" value="1"/>
</dbReference>
<dbReference type="eggNOG" id="COG1111">
    <property type="taxonomic scope" value="Bacteria"/>
</dbReference>
<name>M9RRT2_9RHOB</name>
<feature type="domain" description="Helicase-associated" evidence="1">
    <location>
        <begin position="92"/>
        <end position="151"/>
    </location>
</feature>
<feature type="domain" description="Helicase-associated" evidence="1">
    <location>
        <begin position="291"/>
        <end position="350"/>
    </location>
</feature>
<dbReference type="Proteomes" id="UP000004688">
    <property type="component" value="Chromosome"/>
</dbReference>
<proteinExistence type="predicted"/>
<protein>
    <recommendedName>
        <fullName evidence="1">Helicase-associated domain-containing protein</fullName>
    </recommendedName>
</protein>
<evidence type="ECO:0000313" key="3">
    <source>
        <dbReference type="Proteomes" id="UP000004688"/>
    </source>
</evidence>
<feature type="domain" description="Helicase-associated" evidence="1">
    <location>
        <begin position="227"/>
        <end position="284"/>
    </location>
</feature>
<evidence type="ECO:0000259" key="1">
    <source>
        <dbReference type="Pfam" id="PF03457"/>
    </source>
</evidence>
<reference evidence="2 3" key="1">
    <citation type="journal article" date="2013" name="PLoS ONE">
        <title>Poles Apart: Arctic and Antarctic Octadecabacter strains Share High Genome Plasticity and a New Type of Xanthorhodopsin.</title>
        <authorList>
            <person name="Vollmers J."/>
            <person name="Voget S."/>
            <person name="Dietrich S."/>
            <person name="Gollnow K."/>
            <person name="Smits M."/>
            <person name="Meyer K."/>
            <person name="Brinkhoff T."/>
            <person name="Simon M."/>
            <person name="Daniel R."/>
        </authorList>
    </citation>
    <scope>NUCLEOTIDE SEQUENCE [LARGE SCALE GENOMIC DNA]</scope>
    <source>
        <strain evidence="2 3">238</strain>
    </source>
</reference>
<keyword evidence="3" id="KW-1185">Reference proteome</keyword>
<dbReference type="Gene3D" id="6.10.140.530">
    <property type="match status" value="5"/>
</dbReference>
<dbReference type="KEGG" id="oar:OA238_c24370"/>
<dbReference type="STRING" id="391616.OA238_c24370"/>
<feature type="domain" description="Helicase-associated" evidence="1">
    <location>
        <begin position="21"/>
        <end position="85"/>
    </location>
</feature>
<sequence length="357" mass="41525">MPAERRQRLDNLGFVWDARAVAWDEAFSKLVLFKAREGHCKVPRGHTEEGFALGNWVARQRSNSEVLTNDELTAERLQRLDELGFVWDVITAAWEAGFSALLQFRDREGHCRVPQGYKEDGFNLGTWVGNQRIRFEALSKGQQQRLDDIGFPLDPHADDWEKSFSMLQQFKDREGHCNVPQDYKEDDLRLGQWVSVQRNRNNEALSGERFKRLDELGFVWDAIVAFWEEGFSKLKKFKDREGHCRVPTRHTEDGFALGKWVGRQRTVKEGLSAERRQRLDDLGFVWDGNAAAWDESFSKLVLFKAREGHCKVPRGHTEDGYRLDKWASRQRVAKEVLSAERRQRLDDIGFVWDGRKG</sequence>
<accession>M9RRT2</accession>